<gene>
    <name evidence="2" type="ORF">ACFOYY_38170</name>
</gene>
<evidence type="ECO:0000313" key="3">
    <source>
        <dbReference type="Proteomes" id="UP001595698"/>
    </source>
</evidence>
<reference evidence="3" key="1">
    <citation type="journal article" date="2019" name="Int. J. Syst. Evol. Microbiol.">
        <title>The Global Catalogue of Microorganisms (GCM) 10K type strain sequencing project: providing services to taxonomists for standard genome sequencing and annotation.</title>
        <authorList>
            <consortium name="The Broad Institute Genomics Platform"/>
            <consortium name="The Broad Institute Genome Sequencing Center for Infectious Disease"/>
            <person name="Wu L."/>
            <person name="Ma J."/>
        </authorList>
    </citation>
    <scope>NUCLEOTIDE SEQUENCE [LARGE SCALE GENOMIC DNA]</scope>
    <source>
        <strain evidence="3">TBRC 7912</strain>
    </source>
</reference>
<evidence type="ECO:0000256" key="1">
    <source>
        <dbReference type="SAM" id="MobiDB-lite"/>
    </source>
</evidence>
<protein>
    <submittedName>
        <fullName evidence="2">Uncharacterized protein</fullName>
    </submittedName>
</protein>
<dbReference type="Proteomes" id="UP001595698">
    <property type="component" value="Unassembled WGS sequence"/>
</dbReference>
<feature type="compositionally biased region" description="Basic and acidic residues" evidence="1">
    <location>
        <begin position="1"/>
        <end position="10"/>
    </location>
</feature>
<name>A0ABV8FBF7_9ACTN</name>
<keyword evidence="3" id="KW-1185">Reference proteome</keyword>
<evidence type="ECO:0000313" key="2">
    <source>
        <dbReference type="EMBL" id="MFC3986007.1"/>
    </source>
</evidence>
<feature type="region of interest" description="Disordered" evidence="1">
    <location>
        <begin position="1"/>
        <end position="75"/>
    </location>
</feature>
<sequence length="75" mass="8499">MSEMDVHGEGAQDEPQEPFSEELDIEAPEADAVEQQRPAREEDSPTWPDHIPQEADTADTTEQSRAVDLDEDDYR</sequence>
<proteinExistence type="predicted"/>
<dbReference type="EMBL" id="JBHSBC010000049">
    <property type="protein sequence ID" value="MFC3986007.1"/>
    <property type="molecule type" value="Genomic_DNA"/>
</dbReference>
<comment type="caution">
    <text evidence="2">The sequence shown here is derived from an EMBL/GenBank/DDBJ whole genome shotgun (WGS) entry which is preliminary data.</text>
</comment>
<dbReference type="RefSeq" id="WP_352016260.1">
    <property type="nucleotide sequence ID" value="NZ_JBHSBC010000049.1"/>
</dbReference>
<organism evidence="2 3">
    <name type="scientific">Streptosporangium jomthongense</name>
    <dbReference type="NCBI Taxonomy" id="1193683"/>
    <lineage>
        <taxon>Bacteria</taxon>
        <taxon>Bacillati</taxon>
        <taxon>Actinomycetota</taxon>
        <taxon>Actinomycetes</taxon>
        <taxon>Streptosporangiales</taxon>
        <taxon>Streptosporangiaceae</taxon>
        <taxon>Streptosporangium</taxon>
    </lineage>
</organism>
<accession>A0ABV8FBF7</accession>
<feature type="compositionally biased region" description="Acidic residues" evidence="1">
    <location>
        <begin position="11"/>
        <end position="32"/>
    </location>
</feature>